<protein>
    <submittedName>
        <fullName evidence="1">Cell division protein</fullName>
    </submittedName>
</protein>
<dbReference type="InterPro" id="IPR023393">
    <property type="entry name" value="START-like_dom_sf"/>
</dbReference>
<reference evidence="2" key="1">
    <citation type="submission" date="2019-03" db="EMBL/GenBank/DDBJ databases">
        <title>Flavobacterium sp.</title>
        <authorList>
            <person name="Kim H."/>
        </authorList>
    </citation>
    <scope>NUCLEOTIDE SEQUENCE [LARGE SCALE GENOMIC DNA]</scope>
    <source>
        <strain evidence="2">GS13</strain>
    </source>
</reference>
<organism evidence="1 2">
    <name type="scientific">Flavobacterium nackdongense</name>
    <dbReference type="NCBI Taxonomy" id="2547394"/>
    <lineage>
        <taxon>Bacteria</taxon>
        <taxon>Pseudomonadati</taxon>
        <taxon>Bacteroidota</taxon>
        <taxon>Flavobacteriia</taxon>
        <taxon>Flavobacteriales</taxon>
        <taxon>Flavobacteriaceae</taxon>
        <taxon>Flavobacterium</taxon>
    </lineage>
</organism>
<dbReference type="AlphaFoldDB" id="A0A4P6YDG2"/>
<dbReference type="Proteomes" id="UP000291124">
    <property type="component" value="Chromosome"/>
</dbReference>
<name>A0A4P6YDG2_9FLAO</name>
<accession>A0A4P6YDG2</accession>
<evidence type="ECO:0000313" key="2">
    <source>
        <dbReference type="Proteomes" id="UP000291124"/>
    </source>
</evidence>
<dbReference type="GO" id="GO:0051301">
    <property type="term" value="P:cell division"/>
    <property type="evidence" value="ECO:0007669"/>
    <property type="project" value="UniProtKB-KW"/>
</dbReference>
<sequence length="159" mass="18370">MPKIELITEINSTLEICFDLSRSIDLHKISTAQTNEQAIAGRTSGLINLNETVTWQATHFGVKQKLTSKITALERPNYFTDKQVKGIFKSIVHEHKFEKVGNMVIMKDIFEFHSPFGFLGKLFNQLVLTNYLKRLLINRNQIIKEFAETEKWKEVLDGE</sequence>
<dbReference type="SUPFAM" id="SSF55961">
    <property type="entry name" value="Bet v1-like"/>
    <property type="match status" value="1"/>
</dbReference>
<keyword evidence="1" id="KW-0132">Cell division</keyword>
<keyword evidence="1" id="KW-0131">Cell cycle</keyword>
<proteinExistence type="predicted"/>
<evidence type="ECO:0000313" key="1">
    <source>
        <dbReference type="EMBL" id="QBN18413.1"/>
    </source>
</evidence>
<keyword evidence="2" id="KW-1185">Reference proteome</keyword>
<dbReference type="OrthoDB" id="9801773at2"/>
<dbReference type="RefSeq" id="WP_133275940.1">
    <property type="nucleotide sequence ID" value="NZ_CP037933.1"/>
</dbReference>
<dbReference type="Gene3D" id="3.30.530.20">
    <property type="match status" value="1"/>
</dbReference>
<gene>
    <name evidence="1" type="ORF">E1750_06185</name>
</gene>
<dbReference type="CDD" id="cd07820">
    <property type="entry name" value="SRPBCC_3"/>
    <property type="match status" value="1"/>
</dbReference>
<dbReference type="KEGG" id="fnk:E1750_06185"/>
<dbReference type="EMBL" id="CP037933">
    <property type="protein sequence ID" value="QBN18413.1"/>
    <property type="molecule type" value="Genomic_DNA"/>
</dbReference>